<protein>
    <submittedName>
        <fullName evidence="1">Uncharacterized protein</fullName>
    </submittedName>
</protein>
<dbReference type="Proteomes" id="UP000596004">
    <property type="component" value="Chromosome"/>
</dbReference>
<dbReference type="AlphaFoldDB" id="A0A7T9I250"/>
<name>A0A7T9I250_9ARCH</name>
<sequence>MKVYKRNPLDMDLAGIEGLLLPALGVLILLFLAFLFLGGSSPNVVTARLVQNPLSLSANDSTVLQVQVSNPTSQMAQDMIVQVTAPSAPKLSITPKRQTIPFLGSNETRTLEFLVLPVDAASDPFTPGSYSITISTQLQGEPYTTQVKVQVVK</sequence>
<dbReference type="EMBL" id="CP064981">
    <property type="protein sequence ID" value="QQR92347.1"/>
    <property type="molecule type" value="Genomic_DNA"/>
</dbReference>
<accession>A0A7T9I250</accession>
<gene>
    <name evidence="1" type="ORF">IPJ89_04290</name>
</gene>
<reference evidence="1" key="1">
    <citation type="submission" date="2020-11" db="EMBL/GenBank/DDBJ databases">
        <title>Connecting structure to function with the recovery of over 1000 high-quality activated sludge metagenome-assembled genomes encoding full-length rRNA genes using long-read sequencing.</title>
        <authorList>
            <person name="Singleton C.M."/>
            <person name="Petriglieri F."/>
            <person name="Kristensen J.M."/>
            <person name="Kirkegaard R.H."/>
            <person name="Michaelsen T.Y."/>
            <person name="Andersen M.H."/>
            <person name="Karst S.M."/>
            <person name="Dueholm M.S."/>
            <person name="Nielsen P.H."/>
            <person name="Albertsen M."/>
        </authorList>
    </citation>
    <scope>NUCLEOTIDE SEQUENCE</scope>
    <source>
        <strain evidence="1">Fred_18-Q3-R57-64_BAT3C.431</strain>
    </source>
</reference>
<evidence type="ECO:0000313" key="1">
    <source>
        <dbReference type="EMBL" id="QQR92347.1"/>
    </source>
</evidence>
<organism evidence="1">
    <name type="scientific">Candidatus Iainarchaeum sp</name>
    <dbReference type="NCBI Taxonomy" id="3101447"/>
    <lineage>
        <taxon>Archaea</taxon>
        <taxon>Candidatus Iainarchaeota</taxon>
        <taxon>Candidatus Iainarchaeia</taxon>
        <taxon>Candidatus Iainarchaeales</taxon>
        <taxon>Candidatus Iainarchaeaceae</taxon>
        <taxon>Candidatus Iainarchaeum</taxon>
    </lineage>
</organism>
<proteinExistence type="predicted"/>